<dbReference type="EMBL" id="UZAN01040494">
    <property type="protein sequence ID" value="VDP69851.1"/>
    <property type="molecule type" value="Genomic_DNA"/>
</dbReference>
<dbReference type="Pfam" id="PF01026">
    <property type="entry name" value="TatD_DNase"/>
    <property type="match status" value="1"/>
</dbReference>
<evidence type="ECO:0000256" key="2">
    <source>
        <dbReference type="ARBA" id="ARBA00022722"/>
    </source>
</evidence>
<dbReference type="GO" id="GO:0046872">
    <property type="term" value="F:metal ion binding"/>
    <property type="evidence" value="ECO:0007669"/>
    <property type="project" value="UniProtKB-KW"/>
</dbReference>
<dbReference type="InterPro" id="IPR032466">
    <property type="entry name" value="Metal_Hydrolase"/>
</dbReference>
<keyword evidence="4" id="KW-0378">Hydrolase</keyword>
<evidence type="ECO:0000256" key="5">
    <source>
        <dbReference type="ARBA" id="ARBA00039767"/>
    </source>
</evidence>
<keyword evidence="8" id="KW-1185">Reference proteome</keyword>
<protein>
    <recommendedName>
        <fullName evidence="5">Deoxyribonuclease TATDN1</fullName>
    </recommendedName>
</protein>
<evidence type="ECO:0000256" key="3">
    <source>
        <dbReference type="ARBA" id="ARBA00022723"/>
    </source>
</evidence>
<dbReference type="InterPro" id="IPR050891">
    <property type="entry name" value="TatD-type_Hydrolase"/>
</dbReference>
<gene>
    <name evidence="7" type="ORF">ECPE_LOCUS3556</name>
</gene>
<organism evidence="7 8">
    <name type="scientific">Echinostoma caproni</name>
    <dbReference type="NCBI Taxonomy" id="27848"/>
    <lineage>
        <taxon>Eukaryota</taxon>
        <taxon>Metazoa</taxon>
        <taxon>Spiralia</taxon>
        <taxon>Lophotrochozoa</taxon>
        <taxon>Platyhelminthes</taxon>
        <taxon>Trematoda</taxon>
        <taxon>Digenea</taxon>
        <taxon>Plagiorchiida</taxon>
        <taxon>Echinostomata</taxon>
        <taxon>Echinostomatoidea</taxon>
        <taxon>Echinostomatidae</taxon>
        <taxon>Echinostoma</taxon>
    </lineage>
</organism>
<dbReference type="PANTHER" id="PTHR10060">
    <property type="entry name" value="TATD FAMILY DEOXYRIBONUCLEASE"/>
    <property type="match status" value="1"/>
</dbReference>
<dbReference type="GO" id="GO:0005829">
    <property type="term" value="C:cytosol"/>
    <property type="evidence" value="ECO:0007669"/>
    <property type="project" value="TreeGrafter"/>
</dbReference>
<dbReference type="AlphaFoldDB" id="A0A3P8FJN1"/>
<evidence type="ECO:0000313" key="8">
    <source>
        <dbReference type="Proteomes" id="UP000272942"/>
    </source>
</evidence>
<dbReference type="InterPro" id="IPR001130">
    <property type="entry name" value="TatD-like"/>
</dbReference>
<evidence type="ECO:0000256" key="1">
    <source>
        <dbReference type="ARBA" id="ARBA00009275"/>
    </source>
</evidence>
<evidence type="ECO:0000256" key="4">
    <source>
        <dbReference type="ARBA" id="ARBA00022801"/>
    </source>
</evidence>
<dbReference type="Proteomes" id="UP000272942">
    <property type="component" value="Unassembled WGS sequence"/>
</dbReference>
<evidence type="ECO:0000256" key="6">
    <source>
        <dbReference type="ARBA" id="ARBA00045223"/>
    </source>
</evidence>
<dbReference type="OrthoDB" id="6079689at2759"/>
<evidence type="ECO:0000313" key="7">
    <source>
        <dbReference type="EMBL" id="VDP69851.1"/>
    </source>
</evidence>
<dbReference type="GO" id="GO:0008296">
    <property type="term" value="F:3'-5'-DNA exonuclease activity"/>
    <property type="evidence" value="ECO:0007669"/>
    <property type="project" value="TreeGrafter"/>
</dbReference>
<proteinExistence type="inferred from homology"/>
<reference evidence="7 8" key="1">
    <citation type="submission" date="2018-11" db="EMBL/GenBank/DDBJ databases">
        <authorList>
            <consortium name="Pathogen Informatics"/>
        </authorList>
    </citation>
    <scope>NUCLEOTIDE SEQUENCE [LARGE SCALE GENOMIC DNA]</scope>
    <source>
        <strain evidence="7 8">Egypt</strain>
    </source>
</reference>
<sequence length="83" mass="9571">MFETDAPWCEIRPTHASYTYVKTHFPTRKAERWEPGCMIKGRNEPANIVQVMEVVAAIKEVDPDTLAEQVYENTLKLFQLTDA</sequence>
<keyword evidence="2" id="KW-0540">Nuclease</keyword>
<comment type="similarity">
    <text evidence="1">Belongs to the metallo-dependent hydrolases superfamily. TatD-type hydrolase family.</text>
</comment>
<comment type="function">
    <text evidence="6">Deoxyribonuclease which catalyzes (in vitro) the decatenation of kinetoplast DNA, which are circular DNA catenated to each other, producing linear DNA molecules. Plays an important role in chromosomal segregation and cell cycle progression during eye development probably via its DNA decatenation activity.</text>
</comment>
<keyword evidence="3" id="KW-0479">Metal-binding</keyword>
<accession>A0A3P8FJN1</accession>
<dbReference type="PANTHER" id="PTHR10060:SF15">
    <property type="entry name" value="DEOXYRIBONUCLEASE TATDN1"/>
    <property type="match status" value="1"/>
</dbReference>
<dbReference type="SUPFAM" id="SSF51556">
    <property type="entry name" value="Metallo-dependent hydrolases"/>
    <property type="match status" value="1"/>
</dbReference>
<dbReference type="Gene3D" id="3.20.20.140">
    <property type="entry name" value="Metal-dependent hydrolases"/>
    <property type="match status" value="1"/>
</dbReference>
<name>A0A3P8FJN1_9TREM</name>